<reference evidence="4" key="1">
    <citation type="submission" date="2017-04" db="EMBL/GenBank/DDBJ databases">
        <title>Function of individual gut microbiota members based on whole genome sequencing of pure cultures obtained from chicken caecum.</title>
        <authorList>
            <person name="Medvecky M."/>
            <person name="Cejkova D."/>
            <person name="Polansky O."/>
            <person name="Karasova D."/>
            <person name="Kubasova T."/>
            <person name="Cizek A."/>
            <person name="Rychlik I."/>
        </authorList>
    </citation>
    <scope>NUCLEOTIDE SEQUENCE [LARGE SCALE GENOMIC DNA]</scope>
    <source>
        <strain evidence="4">An179</strain>
    </source>
</reference>
<name>A0A1Y4LT02_9FIRM</name>
<dbReference type="InterPro" id="IPR002789">
    <property type="entry name" value="HerA_central"/>
</dbReference>
<evidence type="ECO:0000259" key="2">
    <source>
        <dbReference type="Pfam" id="PF01935"/>
    </source>
</evidence>
<dbReference type="SUPFAM" id="SSF52540">
    <property type="entry name" value="P-loop containing nucleoside triphosphate hydrolases"/>
    <property type="match status" value="1"/>
</dbReference>
<dbReference type="Pfam" id="PF01935">
    <property type="entry name" value="DUF87"/>
    <property type="match status" value="1"/>
</dbReference>
<dbReference type="Proteomes" id="UP000195326">
    <property type="component" value="Unassembled WGS sequence"/>
</dbReference>
<evidence type="ECO:0000313" key="4">
    <source>
        <dbReference type="Proteomes" id="UP000195326"/>
    </source>
</evidence>
<dbReference type="EMBL" id="NFKL01000005">
    <property type="protein sequence ID" value="OUP59763.1"/>
    <property type="molecule type" value="Genomic_DNA"/>
</dbReference>
<dbReference type="InterPro" id="IPR008571">
    <property type="entry name" value="HerA-like"/>
</dbReference>
<feature type="compositionally biased region" description="Basic and acidic residues" evidence="1">
    <location>
        <begin position="1329"/>
        <end position="1360"/>
    </location>
</feature>
<accession>A0A1Y4LT02</accession>
<dbReference type="InterPro" id="IPR027417">
    <property type="entry name" value="P-loop_NTPase"/>
</dbReference>
<dbReference type="PANTHER" id="PTHR42957:SF1">
    <property type="entry name" value="HELICASE MJ1565-RELATED"/>
    <property type="match status" value="1"/>
</dbReference>
<dbReference type="PANTHER" id="PTHR42957">
    <property type="entry name" value="HELICASE MJ1565-RELATED"/>
    <property type="match status" value="1"/>
</dbReference>
<feature type="region of interest" description="Disordered" evidence="1">
    <location>
        <begin position="1329"/>
        <end position="1376"/>
    </location>
</feature>
<proteinExistence type="predicted"/>
<feature type="domain" description="Helicase HerA central" evidence="2">
    <location>
        <begin position="1407"/>
        <end position="1621"/>
    </location>
</feature>
<gene>
    <name evidence="3" type="ORF">B5F15_04915</name>
</gene>
<evidence type="ECO:0000313" key="3">
    <source>
        <dbReference type="EMBL" id="OUP59763.1"/>
    </source>
</evidence>
<evidence type="ECO:0000256" key="1">
    <source>
        <dbReference type="SAM" id="MobiDB-lite"/>
    </source>
</evidence>
<protein>
    <recommendedName>
        <fullName evidence="2">Helicase HerA central domain-containing protein</fullName>
    </recommendedName>
</protein>
<dbReference type="Gene3D" id="3.40.50.300">
    <property type="entry name" value="P-loop containing nucleotide triphosphate hydrolases"/>
    <property type="match status" value="2"/>
</dbReference>
<sequence>MRNMYEEFFNYIATRIISYFEQECDNLHDGDRFCFKLDNGELVEQVNAALYDITLKKDIQGTFSYQEKYHTFTVKLTNKEIIIAAQVNGMTDDFFATLRNIPLSINKNPLLMITCAPIDTISSATRDLSAKGMPFCADELLKTIEQNIEEAQLSAADHVLLMHELKRKKSDRFADRKSLFEYKGLLTSVCTGRVSEESWIDFRLLPDANGLALKSDLKKQEQQIDENHRDFEMIDKIFKFGNLRDGLGSSFDSSFISELENKKRQGINWFENLTYADVMRSKAKKEKKQNTPLIIDNDSIVAYCGSPIEYEFQQDQKLFIRDGGTTKAKQREKHILIYNPEKKETVTIAVPFNIAVRKDLIMVKDSNIATNLGESKELRLQIQADGCVFTNVDIRDPSSDTAVFHLKICILDLNPSYLENLQTCYKIEGSGKKRRIIAEGIKECLVINPGASNQISAVVAEQEIYSCNFDTTLTLVLDENSVSPDNGKVLFNLSCGSIQIPLGISDDTVKPSKLTGVKAFKQKNERQRGFEYRSGKIIMGTTPYYAVGGFEENLKCESFIVEKQALYVVKNLNGEYNSQEIEIPEDVRDAYINFLSIFKNRRQLPSLAYYDEDLCKAAEDYVITYQKFLSRVKEGDILSPEHNNTLKLGMVYDPSRNSIAFSPVHPLNVMYQLQIRQELGLGSVRDDIVNRLTSANLLPYIKDDQQTIYEIVEQDESPEWKYYTAIDGDRYNEIRDFVPKLVAEKIEEYYAHFRFLFKDIGDHRMILSLHNLGDCREIFLGIIRYFKRQIADNCIPDEILNFEVNIYSDRDAISHYNDFSVLSNLKHTKEYLCDIDGKYEYNSDLSAMLVSKIQYYIHKETDDTYRYSHIAFYEMLSSDKCGDSQISRLTTGTSLNGIISGVPSVLDEGWYKTGFGTKYAPKAPLNDFAALLNSIYRVAYSSSTYTPDHCITTEVHKKSSLQLNKVYSAANWVVFVDPKVDLSFFYQDEQSKDLLIIHYGDQNSSASGYNAITVTRKAEQYERIITQELAKKNVKADSTAAKRIIDFFNAVNGRWLLRLISSKKALDSTFSREKMSIISAVKFAMAYYTHDNIVWVPVSLEELLRVSGNTGLSQNNGLLSAKNLSFDHGATCDDLLLIGIEKSEQGIYVHLHPIEVKIGLNDAGVIEKAKGQIINTHNGLLHALWPDGEERNTIERKVVRNFVMQLAILSCEKMKLYDIYPEETWQLVLDECREDLLNENYEISEAVNEYIGIGTIISFKQSESLISGVIDSENNIAILQLPEHEGYEYLVKTVAEVACDIELSKFLPPKLSRFYTSDHAEAVKEYEQQKEAHKEAMREIQDESQEDKTEPQEKETDKGSVECSENLTLVTPEPLKEKADDDREISVLFGQDQNTGMPLFWHPGNTDEVFHTNTGIIGTMGTGKTQFTQSLIAQLYRERVNNVESSDIGILIFDYKGDYNESKENFVKATNAKVLKPYHLPYNPLALTQPRVFKPLLPIHVANTFNDTLSRVYHLGPKQSSTLLNCIKSAYVSRGIIPNDPKTWTLPAPTFQNVYSLYMGDDDIKKGDSLEAALRTLADFEVFEADSRNTESLFDLLTGVVVIDISGYDTDLQNLIIAITLDLFYAQMQARGSSKLLGKHRQLTKMILVDEADNFLHEGFPSLKKILKEGREFGVGTILSTQFLKHFGSGDDDFSKYILTWVVHNVADLKNTDIRFVFNTEANSAEETKLFGDVKKLQKHYSIVKMGNRPKPIYIKDKAFWELFLELQAQNDQQG</sequence>
<organism evidence="3 4">
    <name type="scientific">Butyricicoccus pullicaecorum</name>
    <dbReference type="NCBI Taxonomy" id="501571"/>
    <lineage>
        <taxon>Bacteria</taxon>
        <taxon>Bacillati</taxon>
        <taxon>Bacillota</taxon>
        <taxon>Clostridia</taxon>
        <taxon>Eubacteriales</taxon>
        <taxon>Butyricicoccaceae</taxon>
        <taxon>Butyricicoccus</taxon>
    </lineage>
</organism>
<comment type="caution">
    <text evidence="3">The sequence shown here is derived from an EMBL/GenBank/DDBJ whole genome shotgun (WGS) entry which is preliminary data.</text>
</comment>